<gene>
    <name evidence="4" type="ORF">SAMN05444000_101297</name>
</gene>
<sequence length="250" mass="27670">MSHIARPALALAFVLGVAGCATEQVNLSTGGIYDPYEDNNRRTHQFNKDLDRLVVAPMSNGYGKSTSDGLREVFGNFASHLALPNDVINNVLQGELDAAVQNTGRFAMNTIVGFAGFFDPASDVGMSQIDADFGQTLHVWGFAEGPYVEMPFLGPSNSRDSIGVFVDIALNPFIVILQDPQQYVGIFAYILDSMGDRYEYDTVIDSILYQSADSYAQTRSIYLQNRRYQLGMSAEDLYLDPYSDDPYEDF</sequence>
<proteinExistence type="inferred from homology"/>
<dbReference type="EMBL" id="FQZQ01000001">
    <property type="protein sequence ID" value="SHI50951.1"/>
    <property type="molecule type" value="Genomic_DNA"/>
</dbReference>
<dbReference type="Proteomes" id="UP000183982">
    <property type="component" value="Unassembled WGS sequence"/>
</dbReference>
<feature type="chain" id="PRO_5013133196" evidence="3">
    <location>
        <begin position="24"/>
        <end position="250"/>
    </location>
</feature>
<dbReference type="STRING" id="1470563.SAMN05444000_101297"/>
<organism evidence="4 5">
    <name type="scientific">Shimia gijangensis</name>
    <dbReference type="NCBI Taxonomy" id="1470563"/>
    <lineage>
        <taxon>Bacteria</taxon>
        <taxon>Pseudomonadati</taxon>
        <taxon>Pseudomonadota</taxon>
        <taxon>Alphaproteobacteria</taxon>
        <taxon>Rhodobacterales</taxon>
        <taxon>Roseobacteraceae</taxon>
    </lineage>
</organism>
<evidence type="ECO:0000256" key="1">
    <source>
        <dbReference type="ARBA" id="ARBA00010634"/>
    </source>
</evidence>
<reference evidence="5" key="1">
    <citation type="submission" date="2016-11" db="EMBL/GenBank/DDBJ databases">
        <authorList>
            <person name="Varghese N."/>
            <person name="Submissions S."/>
        </authorList>
    </citation>
    <scope>NUCLEOTIDE SEQUENCE [LARGE SCALE GENOMIC DNA]</scope>
    <source>
        <strain evidence="5">DSM 100564</strain>
    </source>
</reference>
<dbReference type="PANTHER" id="PTHR30035">
    <property type="entry name" value="LIPOPROTEIN VACJ-RELATED"/>
    <property type="match status" value="1"/>
</dbReference>
<dbReference type="PROSITE" id="PS51257">
    <property type="entry name" value="PROKAR_LIPOPROTEIN"/>
    <property type="match status" value="1"/>
</dbReference>
<evidence type="ECO:0000256" key="3">
    <source>
        <dbReference type="SAM" id="SignalP"/>
    </source>
</evidence>
<evidence type="ECO:0000256" key="2">
    <source>
        <dbReference type="ARBA" id="ARBA00022729"/>
    </source>
</evidence>
<keyword evidence="4" id="KW-0449">Lipoprotein</keyword>
<evidence type="ECO:0000313" key="5">
    <source>
        <dbReference type="Proteomes" id="UP000183982"/>
    </source>
</evidence>
<dbReference type="GO" id="GO:0120010">
    <property type="term" value="P:intermembrane phospholipid transfer"/>
    <property type="evidence" value="ECO:0007669"/>
    <property type="project" value="TreeGrafter"/>
</dbReference>
<name>A0A1M6BQI5_9RHOB</name>
<dbReference type="RefSeq" id="WP_073248635.1">
    <property type="nucleotide sequence ID" value="NZ_FQZQ01000001.1"/>
</dbReference>
<accession>A0A1M6BQI5</accession>
<dbReference type="PRINTS" id="PR01805">
    <property type="entry name" value="VACJLIPOPROT"/>
</dbReference>
<keyword evidence="5" id="KW-1185">Reference proteome</keyword>
<keyword evidence="2 3" id="KW-0732">Signal</keyword>
<protein>
    <submittedName>
        <fullName evidence="4">Phospholipid-binding lipoprotein MlaA</fullName>
    </submittedName>
</protein>
<dbReference type="InterPro" id="IPR007428">
    <property type="entry name" value="MlaA"/>
</dbReference>
<evidence type="ECO:0000313" key="4">
    <source>
        <dbReference type="EMBL" id="SHI50951.1"/>
    </source>
</evidence>
<dbReference type="AlphaFoldDB" id="A0A1M6BQI5"/>
<dbReference type="Pfam" id="PF04333">
    <property type="entry name" value="MlaA"/>
    <property type="match status" value="1"/>
</dbReference>
<dbReference type="GO" id="GO:0016020">
    <property type="term" value="C:membrane"/>
    <property type="evidence" value="ECO:0007669"/>
    <property type="project" value="InterPro"/>
</dbReference>
<dbReference type="PANTHER" id="PTHR30035:SF3">
    <property type="entry name" value="INTERMEMBRANE PHOSPHOLIPID TRANSPORT SYSTEM LIPOPROTEIN MLAA"/>
    <property type="match status" value="1"/>
</dbReference>
<feature type="signal peptide" evidence="3">
    <location>
        <begin position="1"/>
        <end position="23"/>
    </location>
</feature>
<comment type="similarity">
    <text evidence="1">Belongs to the MlaA family.</text>
</comment>